<evidence type="ECO:0000256" key="4">
    <source>
        <dbReference type="ARBA" id="ARBA00023242"/>
    </source>
</evidence>
<dbReference type="PANTHER" id="PTHR12381:SF56">
    <property type="entry name" value="B30.2_SPRY DOMAIN-CONTAINING PROTEIN-RELATED"/>
    <property type="match status" value="1"/>
</dbReference>
<organism evidence="9">
    <name type="scientific">Ooceraea biroi</name>
    <name type="common">Clonal raider ant</name>
    <name type="synonym">Cerapachys biroi</name>
    <dbReference type="NCBI Taxonomy" id="2015173"/>
    <lineage>
        <taxon>Eukaryota</taxon>
        <taxon>Metazoa</taxon>
        <taxon>Ecdysozoa</taxon>
        <taxon>Arthropoda</taxon>
        <taxon>Hexapoda</taxon>
        <taxon>Insecta</taxon>
        <taxon>Pterygota</taxon>
        <taxon>Neoptera</taxon>
        <taxon>Endopterygota</taxon>
        <taxon>Hymenoptera</taxon>
        <taxon>Apocrita</taxon>
        <taxon>Aculeata</taxon>
        <taxon>Formicoidea</taxon>
        <taxon>Formicidae</taxon>
        <taxon>Dorylinae</taxon>
        <taxon>Ooceraea</taxon>
    </lineage>
</organism>
<dbReference type="OrthoDB" id="445357at2759"/>
<keyword evidence="2" id="KW-0488">Methylation</keyword>
<dbReference type="InterPro" id="IPR027417">
    <property type="entry name" value="P-loop_NTPase"/>
</dbReference>
<dbReference type="InterPro" id="IPR003034">
    <property type="entry name" value="SAP_dom"/>
</dbReference>
<evidence type="ECO:0000256" key="5">
    <source>
        <dbReference type="SAM" id="Coils"/>
    </source>
</evidence>
<dbReference type="InterPro" id="IPR013320">
    <property type="entry name" value="ConA-like_dom_sf"/>
</dbReference>
<dbReference type="Pfam" id="PF02037">
    <property type="entry name" value="SAP"/>
    <property type="match status" value="1"/>
</dbReference>
<dbReference type="InterPro" id="IPR001870">
    <property type="entry name" value="B30.2/SPRY"/>
</dbReference>
<comment type="caution">
    <text evidence="9">The sequence shown here is derived from an EMBL/GenBank/DDBJ whole genome shotgun (WGS) entry which is preliminary data.</text>
</comment>
<dbReference type="SUPFAM" id="SSF49899">
    <property type="entry name" value="Concanavalin A-like lectins/glucanases"/>
    <property type="match status" value="1"/>
</dbReference>
<name>A0A3L8DU80_OOCBI</name>
<feature type="compositionally biased region" description="Low complexity" evidence="6">
    <location>
        <begin position="931"/>
        <end position="967"/>
    </location>
</feature>
<evidence type="ECO:0000259" key="7">
    <source>
        <dbReference type="PROSITE" id="PS50188"/>
    </source>
</evidence>
<feature type="region of interest" description="Disordered" evidence="6">
    <location>
        <begin position="347"/>
        <end position="420"/>
    </location>
</feature>
<feature type="compositionally biased region" description="Basic and acidic residues" evidence="6">
    <location>
        <begin position="823"/>
        <end position="856"/>
    </location>
</feature>
<dbReference type="Gene3D" id="2.60.120.920">
    <property type="match status" value="1"/>
</dbReference>
<feature type="compositionally biased region" description="Basic and acidic residues" evidence="6">
    <location>
        <begin position="62"/>
        <end position="72"/>
    </location>
</feature>
<protein>
    <submittedName>
        <fullName evidence="9">Uncharacterized protein</fullName>
    </submittedName>
</protein>
<reference evidence="9" key="1">
    <citation type="journal article" date="2018" name="Genome Res.">
        <title>The genomic architecture and molecular evolution of ant odorant receptors.</title>
        <authorList>
            <person name="McKenzie S.K."/>
            <person name="Kronauer D.J.C."/>
        </authorList>
    </citation>
    <scope>NUCLEOTIDE SEQUENCE [LARGE SCALE GENOMIC DNA]</scope>
    <source>
        <strain evidence="9">Clonal line C1</strain>
    </source>
</reference>
<keyword evidence="4" id="KW-0539">Nucleus</keyword>
<evidence type="ECO:0000256" key="3">
    <source>
        <dbReference type="ARBA" id="ARBA00022553"/>
    </source>
</evidence>
<dbReference type="SUPFAM" id="SSF52540">
    <property type="entry name" value="P-loop containing nucleoside triphosphate hydrolases"/>
    <property type="match status" value="1"/>
</dbReference>
<dbReference type="PROSITE" id="PS50800">
    <property type="entry name" value="SAP"/>
    <property type="match status" value="1"/>
</dbReference>
<dbReference type="Gene3D" id="1.10.720.30">
    <property type="entry name" value="SAP domain"/>
    <property type="match status" value="1"/>
</dbReference>
<feature type="compositionally biased region" description="Polar residues" evidence="6">
    <location>
        <begin position="51"/>
        <end position="61"/>
    </location>
</feature>
<sequence length="1047" mass="118522">MDLAKLKVVELRALLSERGLDAKGNKPVLVERLRKAIEEEEEQVQEHGQDRSTLQTENSDTAFKESPERTMEAARSSQSPRTPSRASRSSLMVTPTKVSTRNASRAMTPNSSKQATQSKLQYIEKTHEVLTTISESTSEEVSVLQQQEKISKLSSEKYKEEQEDNTPHVVQNVGYPLPSEKFQEEEAKRTNILENRYEANVPQVPATEPSEKSSIIAHVDQFSIRRVQYEAKEFSIDEDSKDEDVQLIAEETKDIAKLEEKAEIKEDIDEEEDDAFEKDIEQKTESVEKESIKHIGDTRNIKGNIDIPTIEQSIHVIPDQLDKTYDIEMKNEEKITDEIYVVQDEEEMDSVEDANGKANNDALQDEQVAERTDVKQEDVKFDSEQSNQKECNDKKRKRSPSPAEVYQKSPTPQKTEDEPDIDETAMILSWYDSDLNLVIDKEGFLSATPMHNSDFCYIWAGARASYGFVNGKICYEIKITEQHSVAIKDEKHSHVLRIGWSVSSTSMQLGEEKLSYAYTSAGQKGTDSKFLDYGTRFNKGDVVGCYLDMTPEDTVELFYTVNGKDLGPAFSIPKEELGERPLFPHILSKNCTFACNFGQEEAWCERIPEYVFVGDVDLEDRVAGPRRPEARSDCEMIMICGLPAVGKTVWARKHAAEHPDKFYNILGVHHLVEKTGDVAVSDQERNAHRREVIDKCNRALDQLIDTAGSRRRNYILDQKSNVYSSVQRRKMRNFGGYQRKAIVVIPTNEEYSQRLAARGAEGDTSESSLMGLKANFAAPSVGESFDVVEWVGVDETEGKKLIEKYNKEGKEAGFGQHAVTKRPRLDKTEGNRETRDSRNNRDTRDHRRNNYQDRGRNPPWRGANMGGWRGERPQRGGYMRHTGYGPPAPWRLRGRGGPVVRGSDRRIGGVDRRNDRNRSVQPRQGGWGPMSSNYQGSQQSGWGGQQDNWSSGQSQTWNQQSWGQQQSWGGGWKGYGQSTGYQTGYQQQGYGNGNWNNWNQQYYNNQYWGQQQQSGQTTAAGSQAEATSETVATTSTDMEAGYSYSQG</sequence>
<feature type="coiled-coil region" evidence="5">
    <location>
        <begin position="241"/>
        <end position="268"/>
    </location>
</feature>
<dbReference type="PANTHER" id="PTHR12381">
    <property type="entry name" value="HETEROGENEOUS NUCLEAR RIBONUCLEOPROTEIN U FAMILY MEMBER"/>
    <property type="match status" value="1"/>
</dbReference>
<dbReference type="PROSITE" id="PS50188">
    <property type="entry name" value="B302_SPRY"/>
    <property type="match status" value="1"/>
</dbReference>
<dbReference type="Pfam" id="PF00622">
    <property type="entry name" value="SPRY"/>
    <property type="match status" value="1"/>
</dbReference>
<gene>
    <name evidence="9" type="ORF">DMN91_003663</name>
</gene>
<feature type="compositionally biased region" description="Polar residues" evidence="6">
    <location>
        <begin position="91"/>
        <end position="118"/>
    </location>
</feature>
<accession>A0A3L8DU80</accession>
<evidence type="ECO:0000256" key="1">
    <source>
        <dbReference type="ARBA" id="ARBA00004123"/>
    </source>
</evidence>
<dbReference type="SMART" id="SM00513">
    <property type="entry name" value="SAP"/>
    <property type="match status" value="1"/>
</dbReference>
<evidence type="ECO:0000259" key="8">
    <source>
        <dbReference type="PROSITE" id="PS50800"/>
    </source>
</evidence>
<dbReference type="Proteomes" id="UP000279307">
    <property type="component" value="Chromosome 4"/>
</dbReference>
<keyword evidence="3" id="KW-0597">Phosphoprotein</keyword>
<dbReference type="GO" id="GO:0003723">
    <property type="term" value="F:RNA binding"/>
    <property type="evidence" value="ECO:0007669"/>
    <property type="project" value="TreeGrafter"/>
</dbReference>
<dbReference type="SUPFAM" id="SSF68906">
    <property type="entry name" value="SAP domain"/>
    <property type="match status" value="1"/>
</dbReference>
<comment type="subcellular location">
    <subcellularLocation>
        <location evidence="1">Nucleus</location>
    </subcellularLocation>
</comment>
<dbReference type="InterPro" id="IPR043136">
    <property type="entry name" value="B30.2/SPRY_sf"/>
</dbReference>
<reference evidence="9" key="2">
    <citation type="submission" date="2018-07" db="EMBL/GenBank/DDBJ databases">
        <authorList>
            <person name="Mckenzie S.K."/>
            <person name="Kronauer D.J.C."/>
        </authorList>
    </citation>
    <scope>NUCLEOTIDE SEQUENCE</scope>
    <source>
        <strain evidence="9">Clonal line C1</strain>
    </source>
</reference>
<dbReference type="GO" id="GO:0000380">
    <property type="term" value="P:alternative mRNA splicing, via spliceosome"/>
    <property type="evidence" value="ECO:0007669"/>
    <property type="project" value="TreeGrafter"/>
</dbReference>
<feature type="region of interest" description="Disordered" evidence="6">
    <location>
        <begin position="812"/>
        <end position="971"/>
    </location>
</feature>
<feature type="compositionally biased region" description="Basic and acidic residues" evidence="6">
    <location>
        <begin position="902"/>
        <end position="918"/>
    </location>
</feature>
<feature type="region of interest" description="Disordered" evidence="6">
    <location>
        <begin position="154"/>
        <end position="186"/>
    </location>
</feature>
<feature type="domain" description="SAP" evidence="8">
    <location>
        <begin position="3"/>
        <end position="37"/>
    </location>
</feature>
<dbReference type="SMART" id="SM00449">
    <property type="entry name" value="SPRY"/>
    <property type="match status" value="1"/>
</dbReference>
<dbReference type="Gene3D" id="3.40.50.300">
    <property type="entry name" value="P-loop containing nucleotide triphosphate hydrolases"/>
    <property type="match status" value="1"/>
</dbReference>
<feature type="region of interest" description="Disordered" evidence="6">
    <location>
        <begin position="39"/>
        <end position="118"/>
    </location>
</feature>
<dbReference type="GO" id="GO:0005634">
    <property type="term" value="C:nucleus"/>
    <property type="evidence" value="ECO:0007669"/>
    <property type="project" value="UniProtKB-SubCell"/>
</dbReference>
<evidence type="ECO:0000256" key="2">
    <source>
        <dbReference type="ARBA" id="ARBA00022481"/>
    </source>
</evidence>
<feature type="region of interest" description="Disordered" evidence="6">
    <location>
        <begin position="1010"/>
        <end position="1047"/>
    </location>
</feature>
<dbReference type="InterPro" id="IPR036361">
    <property type="entry name" value="SAP_dom_sf"/>
</dbReference>
<feature type="compositionally biased region" description="Low complexity" evidence="6">
    <location>
        <begin position="1010"/>
        <end position="1036"/>
    </location>
</feature>
<dbReference type="EMBL" id="QOIP01000004">
    <property type="protein sequence ID" value="RLU23459.1"/>
    <property type="molecule type" value="Genomic_DNA"/>
</dbReference>
<feature type="compositionally biased region" description="Basic and acidic residues" evidence="6">
    <location>
        <begin position="368"/>
        <end position="383"/>
    </location>
</feature>
<dbReference type="InterPro" id="IPR035778">
    <property type="entry name" value="SPRY_hnRNP_U"/>
</dbReference>
<dbReference type="CDD" id="cd12884">
    <property type="entry name" value="SPRY_hnRNP"/>
    <property type="match status" value="1"/>
</dbReference>
<feature type="domain" description="B30.2/SPRY" evidence="7">
    <location>
        <begin position="393"/>
        <end position="602"/>
    </location>
</feature>
<proteinExistence type="predicted"/>
<keyword evidence="5" id="KW-0175">Coiled coil</keyword>
<dbReference type="Pfam" id="PF13671">
    <property type="entry name" value="AAA_33"/>
    <property type="match status" value="1"/>
</dbReference>
<evidence type="ECO:0000256" key="6">
    <source>
        <dbReference type="SAM" id="MobiDB-lite"/>
    </source>
</evidence>
<evidence type="ECO:0000313" key="9">
    <source>
        <dbReference type="EMBL" id="RLU23459.1"/>
    </source>
</evidence>
<dbReference type="AlphaFoldDB" id="A0A3L8DU80"/>
<dbReference type="InterPro" id="IPR003877">
    <property type="entry name" value="SPRY_dom"/>
</dbReference>
<feature type="compositionally biased region" description="Low complexity" evidence="6">
    <location>
        <begin position="73"/>
        <end position="90"/>
    </location>
</feature>